<dbReference type="Pfam" id="PF04019">
    <property type="entry name" value="DUF359"/>
    <property type="match status" value="1"/>
</dbReference>
<dbReference type="AlphaFoldDB" id="A0A2H0NLA0"/>
<dbReference type="PANTHER" id="PTHR40732:SF1">
    <property type="entry name" value="GTP-DEPENDENT DEPHOSPHO-COA KINASE"/>
    <property type="match status" value="1"/>
</dbReference>
<evidence type="ECO:0000256" key="2">
    <source>
        <dbReference type="ARBA" id="ARBA00023134"/>
    </source>
</evidence>
<proteinExistence type="inferred from homology"/>
<reference evidence="4 5" key="1">
    <citation type="submission" date="2017-09" db="EMBL/GenBank/DDBJ databases">
        <title>Depth-based differentiation of microbial function through sediment-hosted aquifers and enrichment of novel symbionts in the deep terrestrial subsurface.</title>
        <authorList>
            <person name="Probst A.J."/>
            <person name="Ladd B."/>
            <person name="Jarett J.K."/>
            <person name="Geller-Mcgrath D.E."/>
            <person name="Sieber C.M."/>
            <person name="Emerson J.B."/>
            <person name="Anantharaman K."/>
            <person name="Thomas B.C."/>
            <person name="Malmstrom R."/>
            <person name="Stieglmeier M."/>
            <person name="Klingl A."/>
            <person name="Woyke T."/>
            <person name="Ryan C.M."/>
            <person name="Banfield J.F."/>
        </authorList>
    </citation>
    <scope>NUCLEOTIDE SEQUENCE [LARGE SCALE GENOMIC DNA]</scope>
    <source>
        <strain evidence="4">CG11_big_fil_rev_8_21_14_0_20_37_11</strain>
    </source>
</reference>
<dbReference type="Pfam" id="PF01467">
    <property type="entry name" value="CTP_transf_like"/>
    <property type="match status" value="1"/>
</dbReference>
<dbReference type="InterPro" id="IPR004821">
    <property type="entry name" value="Cyt_trans-like"/>
</dbReference>
<dbReference type="GO" id="GO:0005525">
    <property type="term" value="F:GTP binding"/>
    <property type="evidence" value="ECO:0007669"/>
    <property type="project" value="UniProtKB-KW"/>
</dbReference>
<sequence length="372" mass="41887">MYKVVAIGGTFDRLHKGHIHFITRAFDIGEKVLIGLTSDEYVNNVKSNPPAGGQNSHLLHPLRKSFEGQESFGGQAKLQVKIQNYMIREKVLKNYFRKQKLLNRVRIVKIHDVYGDADKQIDLDAIMVTRDSLEGAKAINKRRVINGLKPLSIHHVVLQKADDEIIIASTRIRSGEISRWGKSYRMLPVWGKKIAEDLRSALKEPIGELVEGESGDIFSIAYIVKNLVVKTQSSMIITVGDQVIRLCNVIGLPVDIAIFDYKVNRKKIFHSLTDLGFSNSTTRIYKTVKNPPGYISLTLVKAIRKALKEKQNHKESILIKVIGEDDLAGVPAILFAPLDSIVLYGQPKKGMVLVKVTEEKKEELRRLITKYA</sequence>
<dbReference type="EMBL" id="PCWS01000002">
    <property type="protein sequence ID" value="PIR08985.1"/>
    <property type="molecule type" value="Genomic_DNA"/>
</dbReference>
<keyword evidence="1" id="KW-0547">Nucleotide-binding</keyword>
<protein>
    <recommendedName>
        <fullName evidence="3">Cytidyltransferase-like domain-containing protein</fullName>
    </recommendedName>
</protein>
<feature type="domain" description="Cytidyltransferase-like" evidence="3">
    <location>
        <begin position="7"/>
        <end position="45"/>
    </location>
</feature>
<evidence type="ECO:0000259" key="3">
    <source>
        <dbReference type="Pfam" id="PF01467"/>
    </source>
</evidence>
<dbReference type="HAMAP" id="MF_00590">
    <property type="entry name" value="Dephospho_CoA_kinase_GTP_dep"/>
    <property type="match status" value="1"/>
</dbReference>
<evidence type="ECO:0000256" key="1">
    <source>
        <dbReference type="ARBA" id="ARBA00022741"/>
    </source>
</evidence>
<dbReference type="InterPro" id="IPR014729">
    <property type="entry name" value="Rossmann-like_a/b/a_fold"/>
</dbReference>
<dbReference type="SUPFAM" id="SSF52374">
    <property type="entry name" value="Nucleotidylyl transferase"/>
    <property type="match status" value="1"/>
</dbReference>
<dbReference type="GO" id="GO:0015937">
    <property type="term" value="P:coenzyme A biosynthetic process"/>
    <property type="evidence" value="ECO:0007669"/>
    <property type="project" value="InterPro"/>
</dbReference>
<dbReference type="GO" id="GO:0016301">
    <property type="term" value="F:kinase activity"/>
    <property type="evidence" value="ECO:0007669"/>
    <property type="project" value="InterPro"/>
</dbReference>
<comment type="caution">
    <text evidence="4">The sequence shown here is derived from an EMBL/GenBank/DDBJ whole genome shotgun (WGS) entry which is preliminary data.</text>
</comment>
<dbReference type="NCBIfam" id="TIGR00125">
    <property type="entry name" value="cyt_tran_rel"/>
    <property type="match status" value="1"/>
</dbReference>
<dbReference type="PANTHER" id="PTHR40732">
    <property type="entry name" value="UPF0218 PROTEIN TK1697"/>
    <property type="match status" value="1"/>
</dbReference>
<gene>
    <name evidence="4" type="ORF">COV53_00060</name>
</gene>
<keyword evidence="2" id="KW-0342">GTP-binding</keyword>
<evidence type="ECO:0000313" key="4">
    <source>
        <dbReference type="EMBL" id="PIR08985.1"/>
    </source>
</evidence>
<dbReference type="InterPro" id="IPR007164">
    <property type="entry name" value="GTP-dep_dephospho-CoA_kin"/>
</dbReference>
<evidence type="ECO:0000313" key="5">
    <source>
        <dbReference type="Proteomes" id="UP000230707"/>
    </source>
</evidence>
<dbReference type="Proteomes" id="UP000230707">
    <property type="component" value="Unassembled WGS sequence"/>
</dbReference>
<accession>A0A2H0NLA0</accession>
<name>A0A2H0NLA0_9BACT</name>
<dbReference type="Gene3D" id="3.40.50.620">
    <property type="entry name" value="HUPs"/>
    <property type="match status" value="1"/>
</dbReference>
<organism evidence="4 5">
    <name type="scientific">Candidatus Gottesmanbacteria bacterium CG11_big_fil_rev_8_21_14_0_20_37_11</name>
    <dbReference type="NCBI Taxonomy" id="1974575"/>
    <lineage>
        <taxon>Bacteria</taxon>
        <taxon>Candidatus Gottesmaniibacteriota</taxon>
    </lineage>
</organism>